<evidence type="ECO:0000313" key="7">
    <source>
        <dbReference type="EMBL" id="KJX92279.1"/>
    </source>
</evidence>
<evidence type="ECO:0000256" key="5">
    <source>
        <dbReference type="PIRSR" id="PIRSR602129-50"/>
    </source>
</evidence>
<dbReference type="PANTHER" id="PTHR11999:SF165">
    <property type="entry name" value="DECARBOXYLASE, PUTATIVE (AFU_ORTHOLOGUE AFUA_2G04980)-RELATED"/>
    <property type="match status" value="1"/>
</dbReference>
<organism evidence="7 8">
    <name type="scientific">Zymoseptoria brevis</name>
    <dbReference type="NCBI Taxonomy" id="1047168"/>
    <lineage>
        <taxon>Eukaryota</taxon>
        <taxon>Fungi</taxon>
        <taxon>Dikarya</taxon>
        <taxon>Ascomycota</taxon>
        <taxon>Pezizomycotina</taxon>
        <taxon>Dothideomycetes</taxon>
        <taxon>Dothideomycetidae</taxon>
        <taxon>Mycosphaerellales</taxon>
        <taxon>Mycosphaerellaceae</taxon>
        <taxon>Zymoseptoria</taxon>
    </lineage>
</organism>
<comment type="cofactor">
    <cofactor evidence="1 5 6">
        <name>pyridoxal 5'-phosphate</name>
        <dbReference type="ChEBI" id="CHEBI:597326"/>
    </cofactor>
</comment>
<evidence type="ECO:0000256" key="1">
    <source>
        <dbReference type="ARBA" id="ARBA00001933"/>
    </source>
</evidence>
<dbReference type="InterPro" id="IPR010977">
    <property type="entry name" value="Aromatic_deC"/>
</dbReference>
<dbReference type="Proteomes" id="UP000033647">
    <property type="component" value="Unassembled WGS sequence"/>
</dbReference>
<dbReference type="PANTHER" id="PTHR11999">
    <property type="entry name" value="GROUP II PYRIDOXAL-5-PHOSPHATE DECARBOXYLASE"/>
    <property type="match status" value="1"/>
</dbReference>
<comment type="similarity">
    <text evidence="2 6">Belongs to the group II decarboxylase family.</text>
</comment>
<evidence type="ECO:0000256" key="3">
    <source>
        <dbReference type="ARBA" id="ARBA00022898"/>
    </source>
</evidence>
<dbReference type="Gene3D" id="3.90.1150.10">
    <property type="entry name" value="Aspartate Aminotransferase, domain 1"/>
    <property type="match status" value="1"/>
</dbReference>
<sequence>MSDDSQTVIPSQAAISSARSKLIRTLPAQGLGIEHVQKHLQEDLTPALSNSSKSANYYGFVTGGSTEIASYADNLVTQYDQNVQVHLFQETIATDVEDAALRQLCDLIDFPAEQWQHRTFTTGATASNILGLASAREFVLLRQGASVSEDGIHGAMRQAEVDHIQILTTAPHSSLGKAASIVGLGRSSIIDLGLFQAKHNFDFAALEEALKRPGTASIIVISCGEVNTGYFATSEDDMQKLRKLSDTYGGWIHIDAAFGLPARILSKDDPSYRALVSGVRDIELADSITGDAHKLLNVPYDCGIFLSRHLELATKVFQNSNAAYLSTSALTGIPSPLNIGIENSRRFRALPVYASLAAYGRDGYREILERQIGLARSIAEFIQSTPGFELLPRYPSSFAKVKEQGISRIYIVVLFKATDDNFNERLVQRVNATRRIYISGTQWNGKPAARFAVSNWQVDVARDLALIKEVLLRVLSSE</sequence>
<dbReference type="InterPro" id="IPR015422">
    <property type="entry name" value="PyrdxlP-dep_Trfase_small"/>
</dbReference>
<evidence type="ECO:0000313" key="8">
    <source>
        <dbReference type="Proteomes" id="UP000033647"/>
    </source>
</evidence>
<dbReference type="GO" id="GO:0005737">
    <property type="term" value="C:cytoplasm"/>
    <property type="evidence" value="ECO:0007669"/>
    <property type="project" value="TreeGrafter"/>
</dbReference>
<feature type="modified residue" description="N6-(pyridoxal phosphate)lysine" evidence="5">
    <location>
        <position position="294"/>
    </location>
</feature>
<evidence type="ECO:0000256" key="4">
    <source>
        <dbReference type="ARBA" id="ARBA00023239"/>
    </source>
</evidence>
<dbReference type="Gene3D" id="3.40.640.10">
    <property type="entry name" value="Type I PLP-dependent aspartate aminotransferase-like (Major domain)"/>
    <property type="match status" value="1"/>
</dbReference>
<dbReference type="InterPro" id="IPR015424">
    <property type="entry name" value="PyrdxlP-dep_Trfase"/>
</dbReference>
<name>A0A0F4G4Q2_9PEZI</name>
<keyword evidence="3 5" id="KW-0663">Pyridoxal phosphate</keyword>
<dbReference type="InterPro" id="IPR002129">
    <property type="entry name" value="PyrdxlP-dep_de-COase"/>
</dbReference>
<evidence type="ECO:0000256" key="6">
    <source>
        <dbReference type="RuleBase" id="RU000382"/>
    </source>
</evidence>
<proteinExistence type="inferred from homology"/>
<dbReference type="Pfam" id="PF00282">
    <property type="entry name" value="Pyridoxal_deC"/>
    <property type="match status" value="1"/>
</dbReference>
<dbReference type="GO" id="GO:0030170">
    <property type="term" value="F:pyridoxal phosphate binding"/>
    <property type="evidence" value="ECO:0007669"/>
    <property type="project" value="InterPro"/>
</dbReference>
<gene>
    <name evidence="7" type="ORF">TI39_contig5878g00006</name>
</gene>
<dbReference type="SUPFAM" id="SSF53383">
    <property type="entry name" value="PLP-dependent transferases"/>
    <property type="match status" value="1"/>
</dbReference>
<evidence type="ECO:0000256" key="2">
    <source>
        <dbReference type="ARBA" id="ARBA00009533"/>
    </source>
</evidence>
<dbReference type="EMBL" id="LAFY01005833">
    <property type="protein sequence ID" value="KJX92279.1"/>
    <property type="molecule type" value="Genomic_DNA"/>
</dbReference>
<dbReference type="GO" id="GO:0019752">
    <property type="term" value="P:carboxylic acid metabolic process"/>
    <property type="evidence" value="ECO:0007669"/>
    <property type="project" value="InterPro"/>
</dbReference>
<dbReference type="OrthoDB" id="2161780at2759"/>
<keyword evidence="8" id="KW-1185">Reference proteome</keyword>
<accession>A0A0F4G4Q2</accession>
<keyword evidence="4 6" id="KW-0456">Lyase</keyword>
<dbReference type="AlphaFoldDB" id="A0A0F4G4Q2"/>
<dbReference type="STRING" id="1047168.A0A0F4G4Q2"/>
<comment type="caution">
    <text evidence="7">The sequence shown here is derived from an EMBL/GenBank/DDBJ whole genome shotgun (WGS) entry which is preliminary data.</text>
</comment>
<dbReference type="InterPro" id="IPR015421">
    <property type="entry name" value="PyrdxlP-dep_Trfase_major"/>
</dbReference>
<dbReference type="GO" id="GO:0016831">
    <property type="term" value="F:carboxy-lyase activity"/>
    <property type="evidence" value="ECO:0007669"/>
    <property type="project" value="TreeGrafter"/>
</dbReference>
<reference evidence="7 8" key="1">
    <citation type="submission" date="2015-03" db="EMBL/GenBank/DDBJ databases">
        <title>RNA-seq based gene annotation and comparative genomics of four Zymoseptoria species reveal species-specific pathogenicity related genes and transposable element activity.</title>
        <authorList>
            <person name="Grandaubert J."/>
            <person name="Bhattacharyya A."/>
            <person name="Stukenbrock E.H."/>
        </authorList>
    </citation>
    <scope>NUCLEOTIDE SEQUENCE [LARGE SCALE GENOMIC DNA]</scope>
    <source>
        <strain evidence="7 8">Zb18110</strain>
    </source>
</reference>
<protein>
    <submittedName>
        <fullName evidence="7">Pyridoxal-dependent decarboxylase like protein</fullName>
    </submittedName>
</protein>